<keyword evidence="3" id="KW-1185">Reference proteome</keyword>
<evidence type="ECO:0000313" key="3">
    <source>
        <dbReference type="Proteomes" id="UP000729402"/>
    </source>
</evidence>
<protein>
    <submittedName>
        <fullName evidence="2">Uncharacterized protein</fullName>
    </submittedName>
</protein>
<gene>
    <name evidence="2" type="ORF">GUJ93_ZPchr0009g1622</name>
</gene>
<reference evidence="2" key="2">
    <citation type="submission" date="2021-02" db="EMBL/GenBank/DDBJ databases">
        <authorList>
            <person name="Kimball J.A."/>
            <person name="Haas M.W."/>
            <person name="Macchietto M."/>
            <person name="Kono T."/>
            <person name="Duquette J."/>
            <person name="Shao M."/>
        </authorList>
    </citation>
    <scope>NUCLEOTIDE SEQUENCE</scope>
    <source>
        <tissue evidence="2">Fresh leaf tissue</tissue>
    </source>
</reference>
<dbReference type="AlphaFoldDB" id="A0A8J5V4T6"/>
<accession>A0A8J5V4T6</accession>
<comment type="caution">
    <text evidence="2">The sequence shown here is derived from an EMBL/GenBank/DDBJ whole genome shotgun (WGS) entry which is preliminary data.</text>
</comment>
<reference evidence="2" key="1">
    <citation type="journal article" date="2021" name="bioRxiv">
        <title>Whole Genome Assembly and Annotation of Northern Wild Rice, Zizania palustris L., Supports a Whole Genome Duplication in the Zizania Genus.</title>
        <authorList>
            <person name="Haas M."/>
            <person name="Kono T."/>
            <person name="Macchietto M."/>
            <person name="Millas R."/>
            <person name="McGilp L."/>
            <person name="Shao M."/>
            <person name="Duquette J."/>
            <person name="Hirsch C.N."/>
            <person name="Kimball J."/>
        </authorList>
    </citation>
    <scope>NUCLEOTIDE SEQUENCE</scope>
    <source>
        <tissue evidence="2">Fresh leaf tissue</tissue>
    </source>
</reference>
<evidence type="ECO:0000313" key="2">
    <source>
        <dbReference type="EMBL" id="KAG8051165.1"/>
    </source>
</evidence>
<sequence length="111" mass="11268">MAPAPLARRSDHLPCHSSPLSGTLPCSVHGVLSASTAAQGLGAAKGLARRCTASGTGGPRSPQREGFGVMIGLAWPRFPPCAAMPGPSPRPIPLRRSPAPPSRVAQAAHHA</sequence>
<dbReference type="EMBL" id="JAAALK010000289">
    <property type="protein sequence ID" value="KAG8051165.1"/>
    <property type="molecule type" value="Genomic_DNA"/>
</dbReference>
<feature type="region of interest" description="Disordered" evidence="1">
    <location>
        <begin position="82"/>
        <end position="111"/>
    </location>
</feature>
<evidence type="ECO:0000256" key="1">
    <source>
        <dbReference type="SAM" id="MobiDB-lite"/>
    </source>
</evidence>
<organism evidence="2 3">
    <name type="scientific">Zizania palustris</name>
    <name type="common">Northern wild rice</name>
    <dbReference type="NCBI Taxonomy" id="103762"/>
    <lineage>
        <taxon>Eukaryota</taxon>
        <taxon>Viridiplantae</taxon>
        <taxon>Streptophyta</taxon>
        <taxon>Embryophyta</taxon>
        <taxon>Tracheophyta</taxon>
        <taxon>Spermatophyta</taxon>
        <taxon>Magnoliopsida</taxon>
        <taxon>Liliopsida</taxon>
        <taxon>Poales</taxon>
        <taxon>Poaceae</taxon>
        <taxon>BOP clade</taxon>
        <taxon>Oryzoideae</taxon>
        <taxon>Oryzeae</taxon>
        <taxon>Zizaniinae</taxon>
        <taxon>Zizania</taxon>
    </lineage>
</organism>
<dbReference type="Proteomes" id="UP000729402">
    <property type="component" value="Unassembled WGS sequence"/>
</dbReference>
<proteinExistence type="predicted"/>
<name>A0A8J5V4T6_ZIZPA</name>